<evidence type="ECO:0000313" key="3">
    <source>
        <dbReference type="EMBL" id="EPE34821.1"/>
    </source>
</evidence>
<keyword evidence="4" id="KW-1185">Reference proteome</keyword>
<keyword evidence="2" id="KW-1133">Transmembrane helix</keyword>
<organism evidence="3 4">
    <name type="scientific">Glarea lozoyensis (strain ATCC 20868 / MF5171)</name>
    <dbReference type="NCBI Taxonomy" id="1116229"/>
    <lineage>
        <taxon>Eukaryota</taxon>
        <taxon>Fungi</taxon>
        <taxon>Dikarya</taxon>
        <taxon>Ascomycota</taxon>
        <taxon>Pezizomycotina</taxon>
        <taxon>Leotiomycetes</taxon>
        <taxon>Helotiales</taxon>
        <taxon>Helotiaceae</taxon>
        <taxon>Glarea</taxon>
    </lineage>
</organism>
<dbReference type="AlphaFoldDB" id="S3DS98"/>
<feature type="region of interest" description="Disordered" evidence="1">
    <location>
        <begin position="1"/>
        <end position="56"/>
    </location>
</feature>
<sequence>MSSPHLPMDRTVEANPTDKANKLVDIPKLEPTGNVSHRTMPPKISAARTPSKTTGESTKVLIEESNDSGVSGNRTSVKKPPKEDSWLEAFGSLLLALIVLGLPIGLFAGMLWCAGVFDMIASSRPPSTVSAPHPSLAYGVITVTESHFSTVTTYLPPHTSTIYDTITTTVPSQTPISDSISHKGSHEQTVSTCRSLEECLKARRADQIRPLIWQLVFEVVKVIVGCLMFYIVLIGLLGWCCVPLGNR</sequence>
<keyword evidence="2" id="KW-0812">Transmembrane</keyword>
<dbReference type="RefSeq" id="XP_008077808.1">
    <property type="nucleotide sequence ID" value="XM_008079617.1"/>
</dbReference>
<dbReference type="GeneID" id="19469562"/>
<gene>
    <name evidence="3" type="ORF">GLAREA_10516</name>
</gene>
<accession>S3DS98</accession>
<protein>
    <submittedName>
        <fullName evidence="3">Uncharacterized protein</fullName>
    </submittedName>
</protein>
<dbReference type="HOGENOM" id="CLU_1124626_0_0_1"/>
<evidence type="ECO:0000256" key="2">
    <source>
        <dbReference type="SAM" id="Phobius"/>
    </source>
</evidence>
<feature type="transmembrane region" description="Helical" evidence="2">
    <location>
        <begin position="89"/>
        <end position="117"/>
    </location>
</feature>
<evidence type="ECO:0000313" key="4">
    <source>
        <dbReference type="Proteomes" id="UP000016922"/>
    </source>
</evidence>
<dbReference type="KEGG" id="glz:GLAREA_10516"/>
<keyword evidence="2" id="KW-0472">Membrane</keyword>
<dbReference type="EMBL" id="KE145355">
    <property type="protein sequence ID" value="EPE34821.1"/>
    <property type="molecule type" value="Genomic_DNA"/>
</dbReference>
<reference evidence="3 4" key="1">
    <citation type="journal article" date="2013" name="BMC Genomics">
        <title>Genomics-driven discovery of the pneumocandin biosynthetic gene cluster in the fungus Glarea lozoyensis.</title>
        <authorList>
            <person name="Chen L."/>
            <person name="Yue Q."/>
            <person name="Zhang X."/>
            <person name="Xiang M."/>
            <person name="Wang C."/>
            <person name="Li S."/>
            <person name="Che Y."/>
            <person name="Ortiz-Lopez F.J."/>
            <person name="Bills G.F."/>
            <person name="Liu X."/>
            <person name="An Z."/>
        </authorList>
    </citation>
    <scope>NUCLEOTIDE SEQUENCE [LARGE SCALE GENOMIC DNA]</scope>
    <source>
        <strain evidence="4">ATCC 20868 / MF5171</strain>
    </source>
</reference>
<evidence type="ECO:0000256" key="1">
    <source>
        <dbReference type="SAM" id="MobiDB-lite"/>
    </source>
</evidence>
<name>S3DS98_GLAL2</name>
<feature type="transmembrane region" description="Helical" evidence="2">
    <location>
        <begin position="211"/>
        <end position="239"/>
    </location>
</feature>
<dbReference type="Proteomes" id="UP000016922">
    <property type="component" value="Unassembled WGS sequence"/>
</dbReference>
<proteinExistence type="predicted"/>
<feature type="compositionally biased region" description="Basic and acidic residues" evidence="1">
    <location>
        <begin position="19"/>
        <end position="28"/>
    </location>
</feature>